<keyword evidence="3" id="KW-0812">Transmembrane</keyword>
<keyword evidence="5" id="KW-1185">Reference proteome</keyword>
<proteinExistence type="predicted"/>
<organism evidence="4 5">
    <name type="scientific">Bryocella elongata</name>
    <dbReference type="NCBI Taxonomy" id="863522"/>
    <lineage>
        <taxon>Bacteria</taxon>
        <taxon>Pseudomonadati</taxon>
        <taxon>Acidobacteriota</taxon>
        <taxon>Terriglobia</taxon>
        <taxon>Terriglobales</taxon>
        <taxon>Acidobacteriaceae</taxon>
        <taxon>Bryocella</taxon>
    </lineage>
</organism>
<evidence type="ECO:0000313" key="5">
    <source>
        <dbReference type="Proteomes" id="UP000236728"/>
    </source>
</evidence>
<dbReference type="EMBL" id="FNVA01000001">
    <property type="protein sequence ID" value="SEF49882.1"/>
    <property type="molecule type" value="Genomic_DNA"/>
</dbReference>
<protein>
    <submittedName>
        <fullName evidence="4">ADP-heptose:LPS heptosyltransferase</fullName>
    </submittedName>
</protein>
<dbReference type="SUPFAM" id="SSF53756">
    <property type="entry name" value="UDP-Glycosyltransferase/glycogen phosphorylase"/>
    <property type="match status" value="1"/>
</dbReference>
<dbReference type="GO" id="GO:0009244">
    <property type="term" value="P:lipopolysaccharide core region biosynthetic process"/>
    <property type="evidence" value="ECO:0007669"/>
    <property type="project" value="TreeGrafter"/>
</dbReference>
<evidence type="ECO:0000256" key="3">
    <source>
        <dbReference type="SAM" id="Phobius"/>
    </source>
</evidence>
<dbReference type="GO" id="GO:0008713">
    <property type="term" value="F:ADP-heptose-lipopolysaccharide heptosyltransferase activity"/>
    <property type="evidence" value="ECO:0007669"/>
    <property type="project" value="TreeGrafter"/>
</dbReference>
<evidence type="ECO:0000313" key="4">
    <source>
        <dbReference type="EMBL" id="SEF49882.1"/>
    </source>
</evidence>
<gene>
    <name evidence="4" type="ORF">SAMN05421819_0198</name>
</gene>
<feature type="transmembrane region" description="Helical" evidence="3">
    <location>
        <begin position="18"/>
        <end position="39"/>
    </location>
</feature>
<dbReference type="Gene3D" id="3.40.50.2000">
    <property type="entry name" value="Glycogen Phosphorylase B"/>
    <property type="match status" value="2"/>
</dbReference>
<evidence type="ECO:0000256" key="1">
    <source>
        <dbReference type="ARBA" id="ARBA00022676"/>
    </source>
</evidence>
<name>A0A1H5SGY1_9BACT</name>
<dbReference type="GO" id="GO:0005829">
    <property type="term" value="C:cytosol"/>
    <property type="evidence" value="ECO:0007669"/>
    <property type="project" value="TreeGrafter"/>
</dbReference>
<reference evidence="4 5" key="1">
    <citation type="submission" date="2016-10" db="EMBL/GenBank/DDBJ databases">
        <authorList>
            <person name="de Groot N.N."/>
        </authorList>
    </citation>
    <scope>NUCLEOTIDE SEQUENCE [LARGE SCALE GENOMIC DNA]</scope>
    <source>
        <strain evidence="4 5">DSM 22489</strain>
    </source>
</reference>
<dbReference type="CDD" id="cd03789">
    <property type="entry name" value="GT9_LPS_heptosyltransferase"/>
    <property type="match status" value="1"/>
</dbReference>
<evidence type="ECO:0000256" key="2">
    <source>
        <dbReference type="ARBA" id="ARBA00022679"/>
    </source>
</evidence>
<dbReference type="InterPro" id="IPR002201">
    <property type="entry name" value="Glyco_trans_9"/>
</dbReference>
<accession>A0A1H5SGY1</accession>
<dbReference type="Proteomes" id="UP000236728">
    <property type="component" value="Unassembled WGS sequence"/>
</dbReference>
<sequence length="384" mass="41977">MEDAKLDAMRRDKVRRVLIYRLGSLGDMLVALPALHLAARAFPNAERRMLTNFPVNAKAPAAAAVLDHTGLVDGYFRYETGTRSPKDLLRLAWTILRWRPQVLVYLGSSRGVKAALRDERFFRLCGIRRIVGVPLTEGMQRNFYGRPTGGRDGAMGDGHLEPEAARLARNIGELGGIGEFDDPARLEDPASWDLHLTAEERAAADRAIGEVDLGSEAITACVGTKVQSKDWGRDNWRALLAAMARELPGRPLLLVGAPEESEASEFAAEGWRANGGGAVVNLCGVLKPRESAAAIARTSLFVGHDSGPMHLAAAVGTPCVAIFAARNIPRQWFPFGQQHRVVYHRVECWGCGLETCIEQQKKCLMSITVDEVMEKVREVLGTGC</sequence>
<keyword evidence="3" id="KW-1133">Transmembrane helix</keyword>
<keyword evidence="3" id="KW-0472">Membrane</keyword>
<keyword evidence="1" id="KW-0328">Glycosyltransferase</keyword>
<dbReference type="AlphaFoldDB" id="A0A1H5SGY1"/>
<dbReference type="Pfam" id="PF01075">
    <property type="entry name" value="Glyco_transf_9"/>
    <property type="match status" value="1"/>
</dbReference>
<dbReference type="InterPro" id="IPR051199">
    <property type="entry name" value="LPS_LOS_Heptosyltrfase"/>
</dbReference>
<dbReference type="PANTHER" id="PTHR30160">
    <property type="entry name" value="TETRAACYLDISACCHARIDE 4'-KINASE-RELATED"/>
    <property type="match status" value="1"/>
</dbReference>
<keyword evidence="2 4" id="KW-0808">Transferase</keyword>